<evidence type="ECO:0000256" key="1">
    <source>
        <dbReference type="ARBA" id="ARBA00023211"/>
    </source>
</evidence>
<dbReference type="GO" id="GO:0018169">
    <property type="term" value="F:ribosomal S6-glutamic acid ligase activity"/>
    <property type="evidence" value="ECO:0007669"/>
    <property type="project" value="TreeGrafter"/>
</dbReference>
<evidence type="ECO:0000256" key="2">
    <source>
        <dbReference type="PROSITE-ProRule" id="PRU00409"/>
    </source>
</evidence>
<reference evidence="5" key="1">
    <citation type="journal article" date="2012" name="J. Bacteriol.">
        <title>Genome sequence of the haloalkaliphilic methanotrophic bacterium Methylomicrobium alcaliphilum 20Z.</title>
        <authorList>
            <person name="Vuilleumier S."/>
            <person name="Khmelenina V.N."/>
            <person name="Bringel F."/>
            <person name="Reshetnikov A.S."/>
            <person name="Lajus A."/>
            <person name="Mangenot S."/>
            <person name="Rouy Z."/>
            <person name="Op den Camp H.J."/>
            <person name="Jetten M.S."/>
            <person name="Dispirito A.A."/>
            <person name="Dunfield P."/>
            <person name="Klotz M.G."/>
            <person name="Semrau J.D."/>
            <person name="Stein L.Y."/>
            <person name="Barbe V."/>
            <person name="Medigue C."/>
            <person name="Trotsenko Y.A."/>
            <person name="Kalyuzhnaya M.G."/>
        </authorList>
    </citation>
    <scope>NUCLEOTIDE SEQUENCE [LARGE SCALE GENOMIC DNA]</scope>
    <source>
        <strain evidence="5">DSM 19304 / NCIMB 14124 / VKM B-2133 / 20Z</strain>
    </source>
</reference>
<dbReference type="SUPFAM" id="SSF56059">
    <property type="entry name" value="Glutathione synthetase ATP-binding domain-like"/>
    <property type="match status" value="1"/>
</dbReference>
<dbReference type="AlphaFoldDB" id="G4T3P9"/>
<dbReference type="Pfam" id="PF14397">
    <property type="entry name" value="ATPgrasp_ST"/>
    <property type="match status" value="1"/>
</dbReference>
<dbReference type="GO" id="GO:0005524">
    <property type="term" value="F:ATP binding"/>
    <property type="evidence" value="ECO:0007669"/>
    <property type="project" value="UniProtKB-UniRule"/>
</dbReference>
<dbReference type="GO" id="GO:0046872">
    <property type="term" value="F:metal ion binding"/>
    <property type="evidence" value="ECO:0007669"/>
    <property type="project" value="InterPro"/>
</dbReference>
<keyword evidence="5" id="KW-1185">Reference proteome</keyword>
<dbReference type="PANTHER" id="PTHR21621">
    <property type="entry name" value="RIBOSOMAL PROTEIN S6 MODIFICATION PROTEIN"/>
    <property type="match status" value="1"/>
</dbReference>
<dbReference type="Proteomes" id="UP000008315">
    <property type="component" value="Chromosome"/>
</dbReference>
<keyword evidence="2" id="KW-0067">ATP-binding</keyword>
<dbReference type="KEGG" id="mah:MEALZ_3190"/>
<dbReference type="PATRIC" id="fig|271065.3.peg.3283"/>
<keyword evidence="2" id="KW-0547">Nucleotide-binding</keyword>
<protein>
    <submittedName>
        <fullName evidence="4">Alpha-L-glutamate ligase-related protein</fullName>
    </submittedName>
</protein>
<evidence type="ECO:0000313" key="4">
    <source>
        <dbReference type="EMBL" id="CCE24855.1"/>
    </source>
</evidence>
<dbReference type="PANTHER" id="PTHR21621:SF0">
    <property type="entry name" value="BETA-CITRYLGLUTAMATE SYNTHASE B-RELATED"/>
    <property type="match status" value="1"/>
</dbReference>
<keyword evidence="4" id="KW-0436">Ligase</keyword>
<feature type="domain" description="ATP-grasp" evidence="3">
    <location>
        <begin position="48"/>
        <end position="303"/>
    </location>
</feature>
<accession>G4T3P9</accession>
<dbReference type="Gene3D" id="3.30.470.20">
    <property type="entry name" value="ATP-grasp fold, B domain"/>
    <property type="match status" value="1"/>
</dbReference>
<name>G4T3P9_META2</name>
<evidence type="ECO:0000259" key="3">
    <source>
        <dbReference type="PROSITE" id="PS50975"/>
    </source>
</evidence>
<organism evidence="4 5">
    <name type="scientific">Methylotuvimicrobium alcaliphilum (strain DSM 19304 / NCIMB 14124 / VKM B-2133 / 20Z)</name>
    <name type="common">Methylomicrobium alcaliphilum</name>
    <dbReference type="NCBI Taxonomy" id="1091494"/>
    <lineage>
        <taxon>Bacteria</taxon>
        <taxon>Pseudomonadati</taxon>
        <taxon>Pseudomonadota</taxon>
        <taxon>Gammaproteobacteria</taxon>
        <taxon>Methylococcales</taxon>
        <taxon>Methylococcaceae</taxon>
        <taxon>Methylotuvimicrobium</taxon>
    </lineage>
</organism>
<dbReference type="InterPro" id="IPR039523">
    <property type="entry name" value="RimK-rel_E_lig_ATP-grasp"/>
</dbReference>
<dbReference type="PROSITE" id="PS50975">
    <property type="entry name" value="ATP_GRASP"/>
    <property type="match status" value="1"/>
</dbReference>
<dbReference type="GO" id="GO:0009432">
    <property type="term" value="P:SOS response"/>
    <property type="evidence" value="ECO:0007669"/>
    <property type="project" value="TreeGrafter"/>
</dbReference>
<dbReference type="EMBL" id="FO082060">
    <property type="protein sequence ID" value="CCE24855.1"/>
    <property type="molecule type" value="Genomic_DNA"/>
</dbReference>
<proteinExistence type="predicted"/>
<gene>
    <name evidence="4" type="ordered locus">MEALZ_3190</name>
</gene>
<dbReference type="STRING" id="1091494.MEALZ_3190"/>
<dbReference type="GO" id="GO:0005737">
    <property type="term" value="C:cytoplasm"/>
    <property type="evidence" value="ECO:0007669"/>
    <property type="project" value="TreeGrafter"/>
</dbReference>
<dbReference type="InterPro" id="IPR011761">
    <property type="entry name" value="ATP-grasp"/>
</dbReference>
<sequence>MSWKNYLRPSKRLRDVGLLGMNQRNGDYILRYNPRKYYPLVDDKLRTKKLAQASGIAVPELYAVIEAEYQIAGLAEKLKNYDEFAIKPAHGSGGEGIIVVNGRSKNCYRKLNGTLLTEEEIGHHISNILSGMYSLGGQPDVALIEYRVDFDPVFDLVSYQGVPDIRTIIFMGVPVMSMLRLPTRLSDGKANLHQGAIGVGIDIEQGVTTTGVWQNDMIDAHPDSGNTITGLNLPNWEEILLLSAGCKELVSLGYIGVDIVLDSKLGPLMLEINARPGLSIQLANKKGLLPRLEAVEKLKKIPETAAERVELAKKLYR</sequence>
<evidence type="ECO:0000313" key="5">
    <source>
        <dbReference type="Proteomes" id="UP000008315"/>
    </source>
</evidence>
<dbReference type="RefSeq" id="WP_014149615.1">
    <property type="nucleotide sequence ID" value="NC_016112.1"/>
</dbReference>
<keyword evidence="1" id="KW-0464">Manganese</keyword>
<dbReference type="NCBIfam" id="TIGR02291">
    <property type="entry name" value="rimK_rel_E_lig"/>
    <property type="match status" value="1"/>
</dbReference>
<dbReference type="InterPro" id="IPR011758">
    <property type="entry name" value="RimK-rel_E_lig"/>
</dbReference>
<dbReference type="HOGENOM" id="CLU_865360_0_0_6"/>